<evidence type="ECO:0000313" key="3">
    <source>
        <dbReference type="Proteomes" id="UP000295578"/>
    </source>
</evidence>
<dbReference type="RefSeq" id="WP_132198028.1">
    <property type="nucleotide sequence ID" value="NZ_SMKY01000056.1"/>
</dbReference>
<feature type="region of interest" description="Disordered" evidence="1">
    <location>
        <begin position="37"/>
        <end position="109"/>
    </location>
</feature>
<evidence type="ECO:0000313" key="2">
    <source>
        <dbReference type="EMBL" id="TDD83231.1"/>
    </source>
</evidence>
<evidence type="ECO:0008006" key="4">
    <source>
        <dbReference type="Google" id="ProtNLM"/>
    </source>
</evidence>
<keyword evidence="3" id="KW-1185">Reference proteome</keyword>
<organism evidence="2 3">
    <name type="scientific">Actinomadura darangshiensis</name>
    <dbReference type="NCBI Taxonomy" id="705336"/>
    <lineage>
        <taxon>Bacteria</taxon>
        <taxon>Bacillati</taxon>
        <taxon>Actinomycetota</taxon>
        <taxon>Actinomycetes</taxon>
        <taxon>Streptosporangiales</taxon>
        <taxon>Thermomonosporaceae</taxon>
        <taxon>Actinomadura</taxon>
    </lineage>
</organism>
<reference evidence="2 3" key="1">
    <citation type="submission" date="2019-03" db="EMBL/GenBank/DDBJ databases">
        <title>Draft genome sequences of novel Actinobacteria.</title>
        <authorList>
            <person name="Sahin N."/>
            <person name="Ay H."/>
            <person name="Saygin H."/>
        </authorList>
    </citation>
    <scope>NUCLEOTIDE SEQUENCE [LARGE SCALE GENOMIC DNA]</scope>
    <source>
        <strain evidence="2 3">DSM 45941</strain>
    </source>
</reference>
<dbReference type="EMBL" id="SMKY01000056">
    <property type="protein sequence ID" value="TDD83231.1"/>
    <property type="molecule type" value="Genomic_DNA"/>
</dbReference>
<proteinExistence type="predicted"/>
<sequence>MRRAMSYVAPWVGVTALAVAFSWLGVRGVVRGAVSERSAPPPIAGPVIHSSPSTPPGPATIGSPTARPSPPTGEDTGPEPSKKPKAPPGRPEGGTSHPKPADNVRSYATRGGRAAMSFEKDRVRLVSATPNPGYETRVTQAEGWLRVDFLADEHTSSVVASWYEHDPAVKVYEY</sequence>
<protein>
    <recommendedName>
        <fullName evidence="4">Secreted protein</fullName>
    </recommendedName>
</protein>
<dbReference type="AlphaFoldDB" id="A0A4R5BAX6"/>
<dbReference type="Proteomes" id="UP000295578">
    <property type="component" value="Unassembled WGS sequence"/>
</dbReference>
<evidence type="ECO:0000256" key="1">
    <source>
        <dbReference type="SAM" id="MobiDB-lite"/>
    </source>
</evidence>
<accession>A0A4R5BAX6</accession>
<dbReference type="OrthoDB" id="3293636at2"/>
<gene>
    <name evidence="2" type="ORF">E1293_15145</name>
</gene>
<name>A0A4R5BAX6_9ACTN</name>
<comment type="caution">
    <text evidence="2">The sequence shown here is derived from an EMBL/GenBank/DDBJ whole genome shotgun (WGS) entry which is preliminary data.</text>
</comment>